<accession>A0A0E9PVR6</accession>
<name>A0A0E9PVR6_ANGAN</name>
<organism evidence="1">
    <name type="scientific">Anguilla anguilla</name>
    <name type="common">European freshwater eel</name>
    <name type="synonym">Muraena anguilla</name>
    <dbReference type="NCBI Taxonomy" id="7936"/>
    <lineage>
        <taxon>Eukaryota</taxon>
        <taxon>Metazoa</taxon>
        <taxon>Chordata</taxon>
        <taxon>Craniata</taxon>
        <taxon>Vertebrata</taxon>
        <taxon>Euteleostomi</taxon>
        <taxon>Actinopterygii</taxon>
        <taxon>Neopterygii</taxon>
        <taxon>Teleostei</taxon>
        <taxon>Anguilliformes</taxon>
        <taxon>Anguillidae</taxon>
        <taxon>Anguilla</taxon>
    </lineage>
</organism>
<dbReference type="EMBL" id="GBXM01099866">
    <property type="protein sequence ID" value="JAH08711.1"/>
    <property type="molecule type" value="Transcribed_RNA"/>
</dbReference>
<dbReference type="AlphaFoldDB" id="A0A0E9PVR6"/>
<sequence>MGPYYYILIVKPICQLESSLHQTFSVSLGYTVVVY</sequence>
<proteinExistence type="predicted"/>
<protein>
    <submittedName>
        <fullName evidence="1">Uncharacterized protein</fullName>
    </submittedName>
</protein>
<reference evidence="1" key="1">
    <citation type="submission" date="2014-11" db="EMBL/GenBank/DDBJ databases">
        <authorList>
            <person name="Amaro Gonzalez C."/>
        </authorList>
    </citation>
    <scope>NUCLEOTIDE SEQUENCE</scope>
</reference>
<evidence type="ECO:0000313" key="1">
    <source>
        <dbReference type="EMBL" id="JAH08711.1"/>
    </source>
</evidence>
<reference evidence="1" key="2">
    <citation type="journal article" date="2015" name="Fish Shellfish Immunol.">
        <title>Early steps in the European eel (Anguilla anguilla)-Vibrio vulnificus interaction in the gills: Role of the RtxA13 toxin.</title>
        <authorList>
            <person name="Callol A."/>
            <person name="Pajuelo D."/>
            <person name="Ebbesson L."/>
            <person name="Teles M."/>
            <person name="MacKenzie S."/>
            <person name="Amaro C."/>
        </authorList>
    </citation>
    <scope>NUCLEOTIDE SEQUENCE</scope>
</reference>